<dbReference type="InterPro" id="IPR025986">
    <property type="entry name" value="RPAP3-like_C"/>
</dbReference>
<evidence type="ECO:0000313" key="2">
    <source>
        <dbReference type="EMBL" id="ACU45140.1"/>
    </source>
</evidence>
<feature type="non-terminal residue" evidence="2">
    <location>
        <position position="290"/>
    </location>
</feature>
<dbReference type="EMBL" id="FJ600108">
    <property type="protein sequence ID" value="ACU45140.1"/>
    <property type="molecule type" value="mRNA"/>
</dbReference>
<accession>E8Z6R0</accession>
<reference evidence="2" key="1">
    <citation type="submission" date="2008-12" db="EMBL/GenBank/DDBJ databases">
        <authorList>
            <person name="Zhang H."/>
            <person name="Lin S."/>
        </authorList>
    </citation>
    <scope>NUCLEOTIDE SEQUENCE</scope>
    <source>
        <strain evidence="2">CCMP696</strain>
    </source>
</reference>
<feature type="domain" description="RNA-polymerase II-associated protein 3-like C-terminal" evidence="1">
    <location>
        <begin position="76"/>
        <end position="129"/>
    </location>
</feature>
<name>E8Z6R0_PROMN</name>
<evidence type="ECO:0000259" key="1">
    <source>
        <dbReference type="Pfam" id="PF13877"/>
    </source>
</evidence>
<organism evidence="2">
    <name type="scientific">Prorocentrum minimum</name>
    <name type="common">Dinoflagellate</name>
    <name type="synonym">Exuviaella minima</name>
    <dbReference type="NCBI Taxonomy" id="39449"/>
    <lineage>
        <taxon>Eukaryota</taxon>
        <taxon>Sar</taxon>
        <taxon>Alveolata</taxon>
        <taxon>Dinophyceae</taxon>
        <taxon>Prorocentrales</taxon>
        <taxon>Prorocentraceae</taxon>
        <taxon>Prorocentrum</taxon>
    </lineage>
</organism>
<dbReference type="AlphaFoldDB" id="E8Z6R0"/>
<protein>
    <recommendedName>
        <fullName evidence="1">RNA-polymerase II-associated protein 3-like C-terminal domain-containing protein</fullName>
    </recommendedName>
</protein>
<sequence length="290" mass="30444">AGLASSPSGVPFVLFPSLAAMSTVVAHPAGSPTGRSELMLHVRGLRKGPAAAAVALHHSAAVNPVPAGVQRAGARAPRNGHELARELRSRASPADKVAWLAEIPEKAYAVIFRVEVDAELLQTMLAAMLAACSGEGGAAAAAGSRGVLSSMARQCPKALGFAASFGGEPERARASSLLAALEKDAPGAADDVQVIRGLLLGEDSSASLPRAGREFFFVFECRRDVCQSWADVGQCFRSGVAFAIWLRRPTQFVVTIVAQGAAPIRSNVCMPFPMIHGLCRQQRIEKKKKK</sequence>
<feature type="non-terminal residue" evidence="2">
    <location>
        <position position="1"/>
    </location>
</feature>
<proteinExistence type="evidence at transcript level"/>
<reference evidence="2" key="2">
    <citation type="book" date="2010" name="PROCEEDINGS OF 13TH INTERNATIONAL CONFERENCE ON HARMFUL ALGAE" publisher="International Society For The Study of Harmful Algae" city="Hong Kong, China">
        <title>Dinoflagellate meta-transcriptomics enabled by spliced leader.</title>
        <editorList>
            <person name="Unknown A."/>
        </editorList>
        <authorList>
            <person name="Lin S."/>
            <person name="Zhang H."/>
        </authorList>
    </citation>
    <scope>NUCLEOTIDE SEQUENCE</scope>
    <source>
        <strain evidence="2">CCMP696</strain>
    </source>
</reference>
<dbReference type="Pfam" id="PF13877">
    <property type="entry name" value="RPAP3_C"/>
    <property type="match status" value="1"/>
</dbReference>